<evidence type="ECO:0000313" key="3">
    <source>
        <dbReference type="Proteomes" id="UP000604475"/>
    </source>
</evidence>
<sequence>MTQDNEPRHDPRPAAGYPQGWPVCVQVPAGWWRIYQLVGDGMRIHVAELIAHTADVDNPMAPPARSVRQPSVWQLEEALGWAIPTPAHPILDSATRLLAYRAAPAADPRTRPATLPETVAANPVFRPWRASVVTREGHAPTSYGRLRHAEHPLVTWTDGPLRIDILAARPRPRLGTGGYRLAYRISDHDRVVLAGQDAALTTDGPQSSSAIRVVAARAAILDTGGHRHGTALPAQQRRLLRIHRARLYAAAAPVGHPYLPGTRVAVRDPAQHTTTTGTVLAHVLGAGASDLRYLWRPDVAALPGHPWRDHPGWALQTPAGLARATVRPPDLNTEPSRGELVLATGAVVRTLDDPRFSVGTVLRALTDDDYQLRYEIQPHDHPSAPVVLPADDIVAIAGTAWPTVTDLLTARATALPLTSGEVLTATHDRAIIEQDVTGPRLRTVARHPQARTVLAPATIPIDVAVAPASPGAEPTSWLTGPTRHLLDPVHGHLAVEDALFTAARQLAPDHLAAILARLPWLPPGPHHPVTAAALAAIHAPHPVAALVAAGPAALPSAHPTPDPSSGPAAPARPDPGASCDGP</sequence>
<feature type="compositionally biased region" description="Low complexity" evidence="1">
    <location>
        <begin position="565"/>
        <end position="582"/>
    </location>
</feature>
<reference evidence="2" key="1">
    <citation type="submission" date="2020-12" db="EMBL/GenBank/DDBJ databases">
        <title>Genomic characterization of non-nitrogen-fixing Frankia strains.</title>
        <authorList>
            <person name="Carlos-Shanley C."/>
            <person name="Guerra T."/>
            <person name="Hahn D."/>
        </authorList>
    </citation>
    <scope>NUCLEOTIDE SEQUENCE</scope>
    <source>
        <strain evidence="2">CN6</strain>
    </source>
</reference>
<dbReference type="RefSeq" id="WP_202999881.1">
    <property type="nucleotide sequence ID" value="NZ_JADWYU010000136.1"/>
</dbReference>
<feature type="region of interest" description="Disordered" evidence="1">
    <location>
        <begin position="553"/>
        <end position="582"/>
    </location>
</feature>
<protein>
    <submittedName>
        <fullName evidence="2">Uncharacterized protein</fullName>
    </submittedName>
</protein>
<accession>A0A937UQJ3</accession>
<dbReference type="Proteomes" id="UP000604475">
    <property type="component" value="Unassembled WGS sequence"/>
</dbReference>
<comment type="caution">
    <text evidence="2">The sequence shown here is derived from an EMBL/GenBank/DDBJ whole genome shotgun (WGS) entry which is preliminary data.</text>
</comment>
<proteinExistence type="predicted"/>
<dbReference type="EMBL" id="JAEACQ010000243">
    <property type="protein sequence ID" value="MBL7630148.1"/>
    <property type="molecule type" value="Genomic_DNA"/>
</dbReference>
<dbReference type="AlphaFoldDB" id="A0A937UQJ3"/>
<gene>
    <name evidence="2" type="ORF">I7412_23885</name>
</gene>
<organism evidence="2 3">
    <name type="scientific">Frankia nepalensis</name>
    <dbReference type="NCBI Taxonomy" id="1836974"/>
    <lineage>
        <taxon>Bacteria</taxon>
        <taxon>Bacillati</taxon>
        <taxon>Actinomycetota</taxon>
        <taxon>Actinomycetes</taxon>
        <taxon>Frankiales</taxon>
        <taxon>Frankiaceae</taxon>
        <taxon>Frankia</taxon>
    </lineage>
</organism>
<name>A0A937UQJ3_9ACTN</name>
<evidence type="ECO:0000256" key="1">
    <source>
        <dbReference type="SAM" id="MobiDB-lite"/>
    </source>
</evidence>
<evidence type="ECO:0000313" key="2">
    <source>
        <dbReference type="EMBL" id="MBL7630148.1"/>
    </source>
</evidence>
<keyword evidence="3" id="KW-1185">Reference proteome</keyword>